<dbReference type="EMBL" id="OZ075123">
    <property type="protein sequence ID" value="CAL4916952.1"/>
    <property type="molecule type" value="Genomic_DNA"/>
</dbReference>
<dbReference type="CDD" id="cd11660">
    <property type="entry name" value="SANT_TRF"/>
    <property type="match status" value="1"/>
</dbReference>
<evidence type="ECO:0000256" key="1">
    <source>
        <dbReference type="ARBA" id="ARBA00023125"/>
    </source>
</evidence>
<feature type="domain" description="HTH myb-type" evidence="3">
    <location>
        <begin position="171"/>
        <end position="224"/>
    </location>
</feature>
<name>A0ABC8WYI7_9POAL</name>
<proteinExistence type="predicted"/>
<protein>
    <recommendedName>
        <fullName evidence="6">Myb-like domain-containing protein</fullName>
    </recommendedName>
</protein>
<dbReference type="InterPro" id="IPR009057">
    <property type="entry name" value="Homeodomain-like_sf"/>
</dbReference>
<keyword evidence="1" id="KW-0238">DNA-binding</keyword>
<dbReference type="Pfam" id="PF00249">
    <property type="entry name" value="Myb_DNA-binding"/>
    <property type="match status" value="1"/>
</dbReference>
<evidence type="ECO:0000259" key="3">
    <source>
        <dbReference type="PROSITE" id="PS51294"/>
    </source>
</evidence>
<dbReference type="Gene3D" id="1.10.246.220">
    <property type="match status" value="1"/>
</dbReference>
<feature type="domain" description="Myb-like" evidence="2">
    <location>
        <begin position="171"/>
        <end position="225"/>
    </location>
</feature>
<keyword evidence="5" id="KW-1185">Reference proteome</keyword>
<gene>
    <name evidence="4" type="ORF">URODEC1_LOCUS18282</name>
</gene>
<dbReference type="PANTHER" id="PTHR47122">
    <property type="entry name" value="MYB-LIKE DNA-BINDING DOMAIN CONTAINING PROTEIN, EXPRESSED"/>
    <property type="match status" value="1"/>
</dbReference>
<sequence>MAERELAFPSVLVDLSELSLPPMEVLDPALGNLLGGEQFEFGLLSTTGLPLQMEDGLAAGQDDGMITPLFGDADLAGWIEGVCNPSHLLLDTDDVHHHQLEDKSYSIIVDQATTAKQAHSNQKLDMVPMRGSWGLCGQRKSCNKSASWKAAETSHLFGFLKPSASGDVNFGTRKKYSHWTPHEVEKLVDGLDEHGVGNWVKIKKTYFKTSPRTAMHLKDKWRGLCAACGLQVGSKQKVKAQAATREMLKGLENKIREIARKHNAVED</sequence>
<evidence type="ECO:0008006" key="6">
    <source>
        <dbReference type="Google" id="ProtNLM"/>
    </source>
</evidence>
<reference evidence="4 5" key="2">
    <citation type="submission" date="2024-10" db="EMBL/GenBank/DDBJ databases">
        <authorList>
            <person name="Ryan C."/>
        </authorList>
    </citation>
    <scope>NUCLEOTIDE SEQUENCE [LARGE SCALE GENOMIC DNA]</scope>
</reference>
<evidence type="ECO:0000259" key="2">
    <source>
        <dbReference type="PROSITE" id="PS50090"/>
    </source>
</evidence>
<dbReference type="PANTHER" id="PTHR47122:SF11">
    <property type="entry name" value="MYB-LIKE DOMAIN-CONTAINING PROTEIN"/>
    <property type="match status" value="1"/>
</dbReference>
<dbReference type="InterPro" id="IPR017930">
    <property type="entry name" value="Myb_dom"/>
</dbReference>
<reference evidence="5" key="1">
    <citation type="submission" date="2024-06" db="EMBL/GenBank/DDBJ databases">
        <authorList>
            <person name="Ryan C."/>
        </authorList>
    </citation>
    <scope>NUCLEOTIDE SEQUENCE [LARGE SCALE GENOMIC DNA]</scope>
</reference>
<dbReference type="InterPro" id="IPR001005">
    <property type="entry name" value="SANT/Myb"/>
</dbReference>
<dbReference type="GO" id="GO:0003677">
    <property type="term" value="F:DNA binding"/>
    <property type="evidence" value="ECO:0007669"/>
    <property type="project" value="UniProtKB-KW"/>
</dbReference>
<dbReference type="SUPFAM" id="SSF46689">
    <property type="entry name" value="Homeodomain-like"/>
    <property type="match status" value="1"/>
</dbReference>
<accession>A0ABC8WYI7</accession>
<evidence type="ECO:0000313" key="4">
    <source>
        <dbReference type="EMBL" id="CAL4916952.1"/>
    </source>
</evidence>
<evidence type="ECO:0000313" key="5">
    <source>
        <dbReference type="Proteomes" id="UP001497457"/>
    </source>
</evidence>
<dbReference type="PROSITE" id="PS51294">
    <property type="entry name" value="HTH_MYB"/>
    <property type="match status" value="1"/>
</dbReference>
<dbReference type="Proteomes" id="UP001497457">
    <property type="component" value="Chromosome 13rd"/>
</dbReference>
<dbReference type="PROSITE" id="PS50090">
    <property type="entry name" value="MYB_LIKE"/>
    <property type="match status" value="1"/>
</dbReference>
<dbReference type="SMART" id="SM00717">
    <property type="entry name" value="SANT"/>
    <property type="match status" value="1"/>
</dbReference>
<organism evidence="4 5">
    <name type="scientific">Urochloa decumbens</name>
    <dbReference type="NCBI Taxonomy" id="240449"/>
    <lineage>
        <taxon>Eukaryota</taxon>
        <taxon>Viridiplantae</taxon>
        <taxon>Streptophyta</taxon>
        <taxon>Embryophyta</taxon>
        <taxon>Tracheophyta</taxon>
        <taxon>Spermatophyta</taxon>
        <taxon>Magnoliopsida</taxon>
        <taxon>Liliopsida</taxon>
        <taxon>Poales</taxon>
        <taxon>Poaceae</taxon>
        <taxon>PACMAD clade</taxon>
        <taxon>Panicoideae</taxon>
        <taxon>Panicodae</taxon>
        <taxon>Paniceae</taxon>
        <taxon>Melinidinae</taxon>
        <taxon>Urochloa</taxon>
    </lineage>
</organism>
<dbReference type="AlphaFoldDB" id="A0ABC8WYI7"/>